<gene>
    <name evidence="1" type="ORF">DPMN_175359</name>
</gene>
<evidence type="ECO:0000313" key="1">
    <source>
        <dbReference type="EMBL" id="KAH3773988.1"/>
    </source>
</evidence>
<organism evidence="1 2">
    <name type="scientific">Dreissena polymorpha</name>
    <name type="common">Zebra mussel</name>
    <name type="synonym">Mytilus polymorpha</name>
    <dbReference type="NCBI Taxonomy" id="45954"/>
    <lineage>
        <taxon>Eukaryota</taxon>
        <taxon>Metazoa</taxon>
        <taxon>Spiralia</taxon>
        <taxon>Lophotrochozoa</taxon>
        <taxon>Mollusca</taxon>
        <taxon>Bivalvia</taxon>
        <taxon>Autobranchia</taxon>
        <taxon>Heteroconchia</taxon>
        <taxon>Euheterodonta</taxon>
        <taxon>Imparidentia</taxon>
        <taxon>Neoheterodontei</taxon>
        <taxon>Myida</taxon>
        <taxon>Dreissenoidea</taxon>
        <taxon>Dreissenidae</taxon>
        <taxon>Dreissena</taxon>
    </lineage>
</organism>
<reference evidence="1" key="1">
    <citation type="journal article" date="2019" name="bioRxiv">
        <title>The Genome of the Zebra Mussel, Dreissena polymorpha: A Resource for Invasive Species Research.</title>
        <authorList>
            <person name="McCartney M.A."/>
            <person name="Auch B."/>
            <person name="Kono T."/>
            <person name="Mallez S."/>
            <person name="Zhang Y."/>
            <person name="Obille A."/>
            <person name="Becker A."/>
            <person name="Abrahante J.E."/>
            <person name="Garbe J."/>
            <person name="Badalamenti J.P."/>
            <person name="Herman A."/>
            <person name="Mangelson H."/>
            <person name="Liachko I."/>
            <person name="Sullivan S."/>
            <person name="Sone E.D."/>
            <person name="Koren S."/>
            <person name="Silverstein K.A.T."/>
            <person name="Beckman K.B."/>
            <person name="Gohl D.M."/>
        </authorList>
    </citation>
    <scope>NUCLEOTIDE SEQUENCE</scope>
    <source>
        <strain evidence="1">Duluth1</strain>
        <tissue evidence="1">Whole animal</tissue>
    </source>
</reference>
<comment type="caution">
    <text evidence="1">The sequence shown here is derived from an EMBL/GenBank/DDBJ whole genome shotgun (WGS) entry which is preliminary data.</text>
</comment>
<sequence>MASTLPLYGFEPHETGNNSGIVRLWVGPSGLKIENECRECNQNFVQRQEQISPCYCMSRLGDFFRYICCIPYLRTVQEACIPYSAIVSLDLSKSTLQIAINQGSRRSLCLKVRIRPQLAKSAYRSLVEMRTFYHENRVPVNIQNMTGQSLLGVLVSMLKRSSKIVR</sequence>
<dbReference type="Proteomes" id="UP000828390">
    <property type="component" value="Unassembled WGS sequence"/>
</dbReference>
<dbReference type="EMBL" id="JAIWYP010000009">
    <property type="protein sequence ID" value="KAH3773988.1"/>
    <property type="molecule type" value="Genomic_DNA"/>
</dbReference>
<protein>
    <submittedName>
        <fullName evidence="1">Uncharacterized protein</fullName>
    </submittedName>
</protein>
<keyword evidence="2" id="KW-1185">Reference proteome</keyword>
<name>A0A9D4IJI5_DREPO</name>
<dbReference type="AlphaFoldDB" id="A0A9D4IJI5"/>
<reference evidence="1" key="2">
    <citation type="submission" date="2020-11" db="EMBL/GenBank/DDBJ databases">
        <authorList>
            <person name="McCartney M.A."/>
            <person name="Auch B."/>
            <person name="Kono T."/>
            <person name="Mallez S."/>
            <person name="Becker A."/>
            <person name="Gohl D.M."/>
            <person name="Silverstein K.A.T."/>
            <person name="Koren S."/>
            <person name="Bechman K.B."/>
            <person name="Herman A."/>
            <person name="Abrahante J.E."/>
            <person name="Garbe J."/>
        </authorList>
    </citation>
    <scope>NUCLEOTIDE SEQUENCE</scope>
    <source>
        <strain evidence="1">Duluth1</strain>
        <tissue evidence="1">Whole animal</tissue>
    </source>
</reference>
<evidence type="ECO:0000313" key="2">
    <source>
        <dbReference type="Proteomes" id="UP000828390"/>
    </source>
</evidence>
<proteinExistence type="predicted"/>
<accession>A0A9D4IJI5</accession>